<organism evidence="1 2">
    <name type="scientific">Segatella hominis</name>
    <dbReference type="NCBI Taxonomy" id="2518605"/>
    <lineage>
        <taxon>Bacteria</taxon>
        <taxon>Pseudomonadati</taxon>
        <taxon>Bacteroidota</taxon>
        <taxon>Bacteroidia</taxon>
        <taxon>Bacteroidales</taxon>
        <taxon>Prevotellaceae</taxon>
        <taxon>Segatella</taxon>
    </lineage>
</organism>
<protein>
    <submittedName>
        <fullName evidence="1">Uncharacterized protein</fullName>
    </submittedName>
</protein>
<evidence type="ECO:0000313" key="1">
    <source>
        <dbReference type="EMBL" id="TFH70221.1"/>
    </source>
</evidence>
<comment type="caution">
    <text evidence="1">The sequence shown here is derived from an EMBL/GenBank/DDBJ whole genome shotgun (WGS) entry which is preliminary data.</text>
</comment>
<evidence type="ECO:0000313" key="2">
    <source>
        <dbReference type="Proteomes" id="UP000297872"/>
    </source>
</evidence>
<sequence>MRPTNVGQWLFLCGQQPSASSPVTLRFICTFLGENNLNQKKNFSNTVPTAPIPSKRSISAARSSHSTIYIQLLLVE</sequence>
<dbReference type="Proteomes" id="UP000297872">
    <property type="component" value="Unassembled WGS sequence"/>
</dbReference>
<proteinExistence type="predicted"/>
<accession>A0A4Y8UPH9</accession>
<gene>
    <name evidence="1" type="ORF">EXN75_16390</name>
</gene>
<keyword evidence="2" id="KW-1185">Reference proteome</keyword>
<name>A0A4Y8UPH9_9BACT</name>
<reference evidence="1 2" key="1">
    <citation type="submission" date="2019-02" db="EMBL/GenBank/DDBJ databases">
        <title>Draft Genome Sequence of the Prevotella sp. BCRC 81118, Isolated from Human Feces.</title>
        <authorList>
            <person name="Huang C.-H."/>
        </authorList>
    </citation>
    <scope>NUCLEOTIDE SEQUENCE [LARGE SCALE GENOMIC DNA]</scope>
    <source>
        <strain evidence="1 2">BCRC 81118</strain>
    </source>
</reference>
<dbReference type="EMBL" id="SGVY01000081">
    <property type="protein sequence ID" value="TFH70221.1"/>
    <property type="molecule type" value="Genomic_DNA"/>
</dbReference>
<dbReference type="AlphaFoldDB" id="A0A4Y8UPH9"/>